<dbReference type="InterPro" id="IPR012340">
    <property type="entry name" value="NA-bd_OB-fold"/>
</dbReference>
<dbReference type="SMART" id="SM00357">
    <property type="entry name" value="CSP"/>
    <property type="match status" value="2"/>
</dbReference>
<dbReference type="PROSITE" id="PS51857">
    <property type="entry name" value="CSD_2"/>
    <property type="match status" value="2"/>
</dbReference>
<evidence type="ECO:0000256" key="1">
    <source>
        <dbReference type="SAM" id="MobiDB-lite"/>
    </source>
</evidence>
<keyword evidence="3" id="KW-0238">DNA-binding</keyword>
<comment type="caution">
    <text evidence="3">The sequence shown here is derived from an EMBL/GenBank/DDBJ whole genome shotgun (WGS) entry which is preliminary data.</text>
</comment>
<feature type="domain" description="CSD" evidence="2">
    <location>
        <begin position="112"/>
        <end position="177"/>
    </location>
</feature>
<dbReference type="GO" id="GO:0005829">
    <property type="term" value="C:cytosol"/>
    <property type="evidence" value="ECO:0007669"/>
    <property type="project" value="UniProtKB-ARBA"/>
</dbReference>
<dbReference type="InterPro" id="IPR050181">
    <property type="entry name" value="Cold_shock_domain"/>
</dbReference>
<feature type="region of interest" description="Disordered" evidence="1">
    <location>
        <begin position="88"/>
        <end position="109"/>
    </location>
</feature>
<keyword evidence="4" id="KW-1185">Reference proteome</keyword>
<dbReference type="PANTHER" id="PTHR11544">
    <property type="entry name" value="COLD SHOCK DOMAIN CONTAINING PROTEINS"/>
    <property type="match status" value="1"/>
</dbReference>
<dbReference type="SUPFAM" id="SSF50249">
    <property type="entry name" value="Nucleic acid-binding proteins"/>
    <property type="match status" value="2"/>
</dbReference>
<proteinExistence type="predicted"/>
<protein>
    <submittedName>
        <fullName evidence="3">DNA-binding protein</fullName>
    </submittedName>
</protein>
<reference evidence="3 4" key="1">
    <citation type="submission" date="2019-06" db="EMBL/GenBank/DDBJ databases">
        <title>New taxonomy in bacterial strain CC-CFT640, isolated from vineyard.</title>
        <authorList>
            <person name="Lin S.-Y."/>
            <person name="Tsai C.-F."/>
            <person name="Young C.-C."/>
        </authorList>
    </citation>
    <scope>NUCLEOTIDE SEQUENCE [LARGE SCALE GENOMIC DNA]</scope>
    <source>
        <strain evidence="3 4">CC-CFT640</strain>
    </source>
</reference>
<evidence type="ECO:0000313" key="4">
    <source>
        <dbReference type="Proteomes" id="UP000321638"/>
    </source>
</evidence>
<feature type="domain" description="CSD" evidence="2">
    <location>
        <begin position="17"/>
        <end position="79"/>
    </location>
</feature>
<dbReference type="OrthoDB" id="9791685at2"/>
<evidence type="ECO:0000313" key="3">
    <source>
        <dbReference type="EMBL" id="TXL71913.1"/>
    </source>
</evidence>
<dbReference type="CDD" id="cd04458">
    <property type="entry name" value="CSP_CDS"/>
    <property type="match status" value="2"/>
</dbReference>
<dbReference type="InterPro" id="IPR002059">
    <property type="entry name" value="CSP_DNA-bd"/>
</dbReference>
<dbReference type="InterPro" id="IPR011129">
    <property type="entry name" value="CSD"/>
</dbReference>
<sequence length="178" mass="18988">MTTQMTGQGSSAPETVEFRGRVKWFNATKGFGFVTTESGTGDAFLHITVLRQAGHEDIAPGVTLGCHATKGPKGLQVMRITSIDLSTAGPMPRPEMAQAAPSPEAQSDDNDFVVGLVKWYNAERGYGFVCPQATDKDVFVHAATLRRSGIEGLTPGQTVRVRVTTGPKGLQVAEIRLA</sequence>
<dbReference type="GO" id="GO:0003677">
    <property type="term" value="F:DNA binding"/>
    <property type="evidence" value="ECO:0007669"/>
    <property type="project" value="UniProtKB-KW"/>
</dbReference>
<dbReference type="Gene3D" id="2.40.50.140">
    <property type="entry name" value="Nucleic acid-binding proteins"/>
    <property type="match status" value="2"/>
</dbReference>
<accession>A0A5C8PF08</accession>
<dbReference type="Proteomes" id="UP000321638">
    <property type="component" value="Unassembled WGS sequence"/>
</dbReference>
<name>A0A5C8PF08_9HYPH</name>
<gene>
    <name evidence="3" type="ORF">FHP25_28140</name>
</gene>
<dbReference type="Pfam" id="PF00313">
    <property type="entry name" value="CSD"/>
    <property type="match status" value="2"/>
</dbReference>
<dbReference type="PRINTS" id="PR00050">
    <property type="entry name" value="COLDSHOCK"/>
</dbReference>
<evidence type="ECO:0000259" key="2">
    <source>
        <dbReference type="PROSITE" id="PS51857"/>
    </source>
</evidence>
<dbReference type="AlphaFoldDB" id="A0A5C8PF08"/>
<organism evidence="3 4">
    <name type="scientific">Vineibacter terrae</name>
    <dbReference type="NCBI Taxonomy" id="2586908"/>
    <lineage>
        <taxon>Bacteria</taxon>
        <taxon>Pseudomonadati</taxon>
        <taxon>Pseudomonadota</taxon>
        <taxon>Alphaproteobacteria</taxon>
        <taxon>Hyphomicrobiales</taxon>
        <taxon>Vineibacter</taxon>
    </lineage>
</organism>
<dbReference type="EMBL" id="VDUZ01000038">
    <property type="protein sequence ID" value="TXL71913.1"/>
    <property type="molecule type" value="Genomic_DNA"/>
</dbReference>